<keyword evidence="2" id="KW-1185">Reference proteome</keyword>
<sequence>MKRFFTPNFKELTLTAFTLLTLFSACSTRVERDEKAMAKQEPVVATQPNAVTVAAIQAPEDEAYFDLIAETSSCLGENLWIGGKVESSRQMALTKSGDITHTKVYRIKELTATGINSNQSYTFEENAGILKATYAGSDMLHLQLNDGELQLMHSAATGAEPVVLAYHTTKPNELQTGKAGNWSCK</sequence>
<reference evidence="1 2" key="1">
    <citation type="submission" date="2018-06" db="EMBL/GenBank/DDBJ databases">
        <authorList>
            <person name="Liu Z.-W."/>
        </authorList>
    </citation>
    <scope>NUCLEOTIDE SEQUENCE [LARGE SCALE GENOMIC DNA]</scope>
    <source>
        <strain evidence="1 2">2b14</strain>
    </source>
</reference>
<reference evidence="1 2" key="2">
    <citation type="submission" date="2018-07" db="EMBL/GenBank/DDBJ databases">
        <title>Pontibacter sp. 2b14 genomic sequence and assembly.</title>
        <authorList>
            <person name="Du Z.-J."/>
        </authorList>
    </citation>
    <scope>NUCLEOTIDE SEQUENCE [LARGE SCALE GENOMIC DNA]</scope>
    <source>
        <strain evidence="1 2">2b14</strain>
    </source>
</reference>
<organism evidence="1 2">
    <name type="scientific">Pontibacter arcticus</name>
    <dbReference type="NCBI Taxonomy" id="2080288"/>
    <lineage>
        <taxon>Bacteria</taxon>
        <taxon>Pseudomonadati</taxon>
        <taxon>Bacteroidota</taxon>
        <taxon>Cytophagia</taxon>
        <taxon>Cytophagales</taxon>
        <taxon>Hymenobacteraceae</taxon>
        <taxon>Pontibacter</taxon>
    </lineage>
</organism>
<dbReference type="RefSeq" id="WP_112304668.1">
    <property type="nucleotide sequence ID" value="NZ_QMDV01000001.1"/>
</dbReference>
<name>A0A364RJH0_9BACT</name>
<dbReference type="EMBL" id="QMDV01000001">
    <property type="protein sequence ID" value="RAU84388.1"/>
    <property type="molecule type" value="Genomic_DNA"/>
</dbReference>
<dbReference type="AlphaFoldDB" id="A0A364RJH0"/>
<protein>
    <submittedName>
        <fullName evidence="1">Uncharacterized protein</fullName>
    </submittedName>
</protein>
<evidence type="ECO:0000313" key="2">
    <source>
        <dbReference type="Proteomes" id="UP000251692"/>
    </source>
</evidence>
<dbReference type="Proteomes" id="UP000251692">
    <property type="component" value="Unassembled WGS sequence"/>
</dbReference>
<gene>
    <name evidence="1" type="ORF">DP923_04940</name>
</gene>
<proteinExistence type="predicted"/>
<comment type="caution">
    <text evidence="1">The sequence shown here is derived from an EMBL/GenBank/DDBJ whole genome shotgun (WGS) entry which is preliminary data.</text>
</comment>
<dbReference type="PROSITE" id="PS51257">
    <property type="entry name" value="PROKAR_LIPOPROTEIN"/>
    <property type="match status" value="1"/>
</dbReference>
<dbReference type="OrthoDB" id="851965at2"/>
<accession>A0A364RJH0</accession>
<evidence type="ECO:0000313" key="1">
    <source>
        <dbReference type="EMBL" id="RAU84388.1"/>
    </source>
</evidence>